<keyword evidence="3" id="KW-0032">Aminotransferase</keyword>
<dbReference type="HOGENOM" id="CLU_1931903_0_0_10"/>
<dbReference type="AlphaFoldDB" id="C2FT86"/>
<dbReference type="Gene3D" id="3.40.640.10">
    <property type="entry name" value="Type I PLP-dependent aspartate aminotransferase-like (Major domain)"/>
    <property type="match status" value="1"/>
</dbReference>
<dbReference type="Pfam" id="PF00202">
    <property type="entry name" value="Aminotran_3"/>
    <property type="match status" value="1"/>
</dbReference>
<dbReference type="PANTHER" id="PTHR43094">
    <property type="entry name" value="AMINOTRANSFERASE"/>
    <property type="match status" value="1"/>
</dbReference>
<dbReference type="InterPro" id="IPR015422">
    <property type="entry name" value="PyrdxlP-dep_Trfase_small"/>
</dbReference>
<dbReference type="InterPro" id="IPR015421">
    <property type="entry name" value="PyrdxlP-dep_Trfase_major"/>
</dbReference>
<dbReference type="InterPro" id="IPR015424">
    <property type="entry name" value="PyrdxlP-dep_Trfase"/>
</dbReference>
<dbReference type="EC" id="2.6.1.82" evidence="3"/>
<proteinExistence type="inferred from homology"/>
<dbReference type="InterPro" id="IPR005814">
    <property type="entry name" value="Aminotrans_3"/>
</dbReference>
<organism evidence="3 4">
    <name type="scientific">Sphingobacterium spiritivorum ATCC 33300</name>
    <dbReference type="NCBI Taxonomy" id="525372"/>
    <lineage>
        <taxon>Bacteria</taxon>
        <taxon>Pseudomonadati</taxon>
        <taxon>Bacteroidota</taxon>
        <taxon>Sphingobacteriia</taxon>
        <taxon>Sphingobacteriales</taxon>
        <taxon>Sphingobacteriaceae</taxon>
        <taxon>Sphingobacterium</taxon>
    </lineage>
</organism>
<reference evidence="3 4" key="1">
    <citation type="submission" date="2009-01" db="EMBL/GenBank/DDBJ databases">
        <authorList>
            <person name="Qin X."/>
            <person name="Bachman B."/>
            <person name="Battles P."/>
            <person name="Bell A."/>
            <person name="Bess C."/>
            <person name="Bickham C."/>
            <person name="Chaboub L."/>
            <person name="Chen D."/>
            <person name="Coyle M."/>
            <person name="Deiros D.R."/>
            <person name="Dinh H."/>
            <person name="Forbes L."/>
            <person name="Fowler G."/>
            <person name="Francisco L."/>
            <person name="Fu Q."/>
            <person name="Gubbala S."/>
            <person name="Hale W."/>
            <person name="Han Y."/>
            <person name="Hemphill L."/>
            <person name="Highlander S.K."/>
            <person name="Hirani K."/>
            <person name="Hogues M."/>
            <person name="Jackson L."/>
            <person name="Jakkamsetti A."/>
            <person name="Javaid M."/>
            <person name="Jiang H."/>
            <person name="Korchina V."/>
            <person name="Kovar C."/>
            <person name="Lara F."/>
            <person name="Lee S."/>
            <person name="Mata R."/>
            <person name="Mathew T."/>
            <person name="Moen C."/>
            <person name="Morales K."/>
            <person name="Munidasa M."/>
            <person name="Nazareth L."/>
            <person name="Ngo R."/>
            <person name="Nguyen L."/>
            <person name="Okwuonu G."/>
            <person name="Ongeri F."/>
            <person name="Patil S."/>
            <person name="Petrosino J."/>
            <person name="Pham C."/>
            <person name="Pham P."/>
            <person name="Pu L.-L."/>
            <person name="Puazo M."/>
            <person name="Raj R."/>
            <person name="Reid J."/>
            <person name="Rouhana J."/>
            <person name="Saada N."/>
            <person name="Shang Y."/>
            <person name="Simmons D."/>
            <person name="Thornton R."/>
            <person name="Warren J."/>
            <person name="Weissenberger G."/>
            <person name="Zhang J."/>
            <person name="Zhang L."/>
            <person name="Zhou C."/>
            <person name="Zhu D."/>
            <person name="Muzny D."/>
            <person name="Worley K."/>
            <person name="Gibbs R."/>
        </authorList>
    </citation>
    <scope>NUCLEOTIDE SEQUENCE [LARGE SCALE GENOMIC DNA]</scope>
    <source>
        <strain evidence="3 4">ATCC 33300</strain>
    </source>
</reference>
<dbReference type="RefSeq" id="WP_004336607.1">
    <property type="nucleotide sequence ID" value="NZ_GG668635.1"/>
</dbReference>
<evidence type="ECO:0000313" key="4">
    <source>
        <dbReference type="Proteomes" id="UP000006241"/>
    </source>
</evidence>
<evidence type="ECO:0000313" key="3">
    <source>
        <dbReference type="EMBL" id="EEI93920.1"/>
    </source>
</evidence>
<accession>C2FT86</accession>
<comment type="similarity">
    <text evidence="1">Belongs to the class-III pyridoxal-phosphate-dependent aminotransferase family.</text>
</comment>
<dbReference type="EMBL" id="ACHB01000009">
    <property type="protein sequence ID" value="EEI93920.1"/>
    <property type="molecule type" value="Genomic_DNA"/>
</dbReference>
<dbReference type="Proteomes" id="UP000006241">
    <property type="component" value="Unassembled WGS sequence"/>
</dbReference>
<keyword evidence="3" id="KW-0808">Transferase</keyword>
<dbReference type="Gene3D" id="3.90.1150.10">
    <property type="entry name" value="Aspartate Aminotransferase, domain 1"/>
    <property type="match status" value="1"/>
</dbReference>
<evidence type="ECO:0000256" key="2">
    <source>
        <dbReference type="ARBA" id="ARBA00022898"/>
    </source>
</evidence>
<gene>
    <name evidence="3" type="primary">ygjG</name>
    <name evidence="3" type="ORF">HMPREF0765_0542</name>
</gene>
<dbReference type="GO" id="GO:0033094">
    <property type="term" value="F:putrescine--2-oxoglutarate transaminase activity"/>
    <property type="evidence" value="ECO:0007669"/>
    <property type="project" value="UniProtKB-EC"/>
</dbReference>
<dbReference type="GO" id="GO:0030170">
    <property type="term" value="F:pyridoxal phosphate binding"/>
    <property type="evidence" value="ECO:0007669"/>
    <property type="project" value="InterPro"/>
</dbReference>
<dbReference type="PANTHER" id="PTHR43094:SF1">
    <property type="entry name" value="AMINOTRANSFERASE CLASS-III"/>
    <property type="match status" value="1"/>
</dbReference>
<comment type="caution">
    <text evidence="3">The sequence shown here is derived from an EMBL/GenBank/DDBJ whole genome shotgun (WGS) entry which is preliminary data.</text>
</comment>
<name>C2FT86_SPHSI</name>
<evidence type="ECO:0000256" key="1">
    <source>
        <dbReference type="ARBA" id="ARBA00008954"/>
    </source>
</evidence>
<protein>
    <submittedName>
        <fullName evidence="3">Aminotransferase, class III</fullName>
        <ecNumber evidence="3">2.6.1.82</ecNumber>
    </submittedName>
</protein>
<sequence>MLSNRELFLMNTAQTSNSPRLVEVEKAEGIYLYGPQGQQYMDLVSGFNVSNIGHRHPKVLEAIRQQLDKYLHVTVYGEFVQAPQVQFATDLLAVLPPSFESVYLTNSGAEAVEGSMKIAKRFTGRRQIIADKKSIPRKHAGCLESHR</sequence>
<keyword evidence="2" id="KW-0663">Pyridoxal phosphate</keyword>
<dbReference type="SUPFAM" id="SSF53383">
    <property type="entry name" value="PLP-dependent transferases"/>
    <property type="match status" value="1"/>
</dbReference>